<dbReference type="AlphaFoldDB" id="A0A7W4YZK3"/>
<dbReference type="EMBL" id="JACHWR010000001">
    <property type="protein sequence ID" value="MBB3041042.1"/>
    <property type="molecule type" value="Genomic_DNA"/>
</dbReference>
<protein>
    <submittedName>
        <fullName evidence="1">Uncharacterized protein</fullName>
    </submittedName>
</protein>
<evidence type="ECO:0000313" key="2">
    <source>
        <dbReference type="Proteomes" id="UP000589626"/>
    </source>
</evidence>
<dbReference type="Proteomes" id="UP000589626">
    <property type="component" value="Unassembled WGS sequence"/>
</dbReference>
<gene>
    <name evidence="1" type="ORF">FHU40_000843</name>
</gene>
<evidence type="ECO:0000313" key="1">
    <source>
        <dbReference type="EMBL" id="MBB3041042.1"/>
    </source>
</evidence>
<name>A0A7W4YZK3_9ACTN</name>
<accession>A0A7W4YZK3</accession>
<organism evidence="1 2">
    <name type="scientific">Nocardioides soli</name>
    <dbReference type="NCBI Taxonomy" id="1036020"/>
    <lineage>
        <taxon>Bacteria</taxon>
        <taxon>Bacillati</taxon>
        <taxon>Actinomycetota</taxon>
        <taxon>Actinomycetes</taxon>
        <taxon>Propionibacteriales</taxon>
        <taxon>Nocardioidaceae</taxon>
        <taxon>Nocardioides</taxon>
    </lineage>
</organism>
<dbReference type="RefSeq" id="WP_183590995.1">
    <property type="nucleotide sequence ID" value="NZ_JACHWR010000001.1"/>
</dbReference>
<sequence>MDRIGRTVYIIRDDAVIEGVITNATLQVIGNYRYAITCTDGTTEERGDGSLWWTQEQAERFLPIDELY</sequence>
<proteinExistence type="predicted"/>
<keyword evidence="2" id="KW-1185">Reference proteome</keyword>
<comment type="caution">
    <text evidence="1">The sequence shown here is derived from an EMBL/GenBank/DDBJ whole genome shotgun (WGS) entry which is preliminary data.</text>
</comment>
<reference evidence="1 2" key="1">
    <citation type="submission" date="2020-08" db="EMBL/GenBank/DDBJ databases">
        <title>Sequencing the genomes of 1000 actinobacteria strains.</title>
        <authorList>
            <person name="Klenk H.-P."/>
        </authorList>
    </citation>
    <scope>NUCLEOTIDE SEQUENCE [LARGE SCALE GENOMIC DNA]</scope>
    <source>
        <strain evidence="1 2">DSM 105498</strain>
    </source>
</reference>